<dbReference type="EMBL" id="BPQR01000003">
    <property type="protein sequence ID" value="GJE04954.1"/>
    <property type="molecule type" value="Genomic_DNA"/>
</dbReference>
<evidence type="ECO:0000313" key="1">
    <source>
        <dbReference type="EMBL" id="GJE04954.1"/>
    </source>
</evidence>
<reference evidence="1" key="2">
    <citation type="submission" date="2021-08" db="EMBL/GenBank/DDBJ databases">
        <authorList>
            <person name="Tani A."/>
            <person name="Ola A."/>
            <person name="Ogura Y."/>
            <person name="Katsura K."/>
            <person name="Hayashi T."/>
        </authorList>
    </citation>
    <scope>NUCLEOTIDE SEQUENCE</scope>
    <source>
        <strain evidence="1">LMG 23639</strain>
    </source>
</reference>
<protein>
    <submittedName>
        <fullName evidence="1">Uncharacterized protein</fullName>
    </submittedName>
</protein>
<keyword evidence="2" id="KW-1185">Reference proteome</keyword>
<sequence length="169" mass="19047">MTIETLKTLLSLLSLPAVIQAGGPILLERDKRRHERRMMAAALAGAVTGVIDRTQRARYAEFFRDSRDRLAWGEPVDFRSAFVLCPARDPVWEAHLGRLGYLPVEVCEPIVRFFESLGTIRLHIAKFYAGEFDPQPAVAMRLLDQGLALWSDMEADAALLTAELRRLAR</sequence>
<evidence type="ECO:0000313" key="2">
    <source>
        <dbReference type="Proteomes" id="UP001055102"/>
    </source>
</evidence>
<dbReference type="RefSeq" id="WP_238273679.1">
    <property type="nucleotide sequence ID" value="NZ_BPQR01000003.1"/>
</dbReference>
<name>A0ABQ4SR18_9HYPH</name>
<dbReference type="Proteomes" id="UP001055102">
    <property type="component" value="Unassembled WGS sequence"/>
</dbReference>
<gene>
    <name evidence="1" type="ORF">AOPFMNJM_0246</name>
</gene>
<comment type="caution">
    <text evidence="1">The sequence shown here is derived from an EMBL/GenBank/DDBJ whole genome shotgun (WGS) entry which is preliminary data.</text>
</comment>
<proteinExistence type="predicted"/>
<reference evidence="1" key="1">
    <citation type="journal article" date="2021" name="Front. Microbiol.">
        <title>Comprehensive Comparative Genomics and Phenotyping of Methylobacterium Species.</title>
        <authorList>
            <person name="Alessa O."/>
            <person name="Ogura Y."/>
            <person name="Fujitani Y."/>
            <person name="Takami H."/>
            <person name="Hayashi T."/>
            <person name="Sahin N."/>
            <person name="Tani A."/>
        </authorList>
    </citation>
    <scope>NUCLEOTIDE SEQUENCE</scope>
    <source>
        <strain evidence="1">LMG 23639</strain>
    </source>
</reference>
<accession>A0ABQ4SR18</accession>
<organism evidence="1 2">
    <name type="scientific">Methylobacterium jeotgali</name>
    <dbReference type="NCBI Taxonomy" id="381630"/>
    <lineage>
        <taxon>Bacteria</taxon>
        <taxon>Pseudomonadati</taxon>
        <taxon>Pseudomonadota</taxon>
        <taxon>Alphaproteobacteria</taxon>
        <taxon>Hyphomicrobiales</taxon>
        <taxon>Methylobacteriaceae</taxon>
        <taxon>Methylobacterium</taxon>
    </lineage>
</organism>